<reference evidence="1 2" key="1">
    <citation type="submission" date="2023-02" db="EMBL/GenBank/DDBJ databases">
        <title>LHISI_Scaffold_Assembly.</title>
        <authorList>
            <person name="Stuart O.P."/>
            <person name="Cleave R."/>
            <person name="Magrath M.J.L."/>
            <person name="Mikheyev A.S."/>
        </authorList>
    </citation>
    <scope>NUCLEOTIDE SEQUENCE [LARGE SCALE GENOMIC DNA]</scope>
    <source>
        <strain evidence="1">Daus_M_001</strain>
        <tissue evidence="1">Leg muscle</tissue>
    </source>
</reference>
<keyword evidence="2" id="KW-1185">Reference proteome</keyword>
<protein>
    <submittedName>
        <fullName evidence="1">Uncharacterized protein</fullName>
    </submittedName>
</protein>
<name>A0ABQ9G335_9NEOP</name>
<sequence>MAVAEHPVYLLATLNPSLVKHCYVRNCSCIHNDLEKLPRPLVHTVFDTSWGTVAQLSPSIVTADNQCAVDIGILVHKTVGSSLQVTELANFSAAHSRTGPDFMLGQPFLLAARPLITSLNPLTQPTPPSFLLAQPFRSSSDPTSPTPYTPTGAKIVLLKTSHGAGLEEGRVFRGGLLGRAGVRYRFLHRVSAISPLPPPPSRSTRARGIVSWLASFTLDPLPLLRLCPNSPEVHTFAYLTPEVTADEGEARYGAAPECKGEGNWSYPRKPADQRIVRNDSQMRKYLPDFHVRESSRTMPLVDGFSRASPVSPALAFRRRSIPHLGSLKNSSSGHREIRHYYDTQNRIWAYDSDLVRMIVKEVLPRVVVNSFPVQGQEPYTILFWGLIGIRLGCTSLSGVKRIRIQSETVSSPLENEFQEPIITEEESLERLAPQPERVLFATLRGKKRGNFEGKMVDFVGKTGHFDEVTATGRPE</sequence>
<evidence type="ECO:0000313" key="2">
    <source>
        <dbReference type="Proteomes" id="UP001159363"/>
    </source>
</evidence>
<accession>A0ABQ9G335</accession>
<dbReference type="Proteomes" id="UP001159363">
    <property type="component" value="Chromosome 15"/>
</dbReference>
<evidence type="ECO:0000313" key="1">
    <source>
        <dbReference type="EMBL" id="KAJ8866901.1"/>
    </source>
</evidence>
<dbReference type="EMBL" id="JARBHB010000016">
    <property type="protein sequence ID" value="KAJ8866901.1"/>
    <property type="molecule type" value="Genomic_DNA"/>
</dbReference>
<gene>
    <name evidence="1" type="ORF">PR048_032763</name>
</gene>
<comment type="caution">
    <text evidence="1">The sequence shown here is derived from an EMBL/GenBank/DDBJ whole genome shotgun (WGS) entry which is preliminary data.</text>
</comment>
<organism evidence="1 2">
    <name type="scientific">Dryococelus australis</name>
    <dbReference type="NCBI Taxonomy" id="614101"/>
    <lineage>
        <taxon>Eukaryota</taxon>
        <taxon>Metazoa</taxon>
        <taxon>Ecdysozoa</taxon>
        <taxon>Arthropoda</taxon>
        <taxon>Hexapoda</taxon>
        <taxon>Insecta</taxon>
        <taxon>Pterygota</taxon>
        <taxon>Neoptera</taxon>
        <taxon>Polyneoptera</taxon>
        <taxon>Phasmatodea</taxon>
        <taxon>Verophasmatodea</taxon>
        <taxon>Anareolatae</taxon>
        <taxon>Phasmatidae</taxon>
        <taxon>Eurycanthinae</taxon>
        <taxon>Dryococelus</taxon>
    </lineage>
</organism>
<proteinExistence type="predicted"/>